<sequence>MAARRQSRQAKRRGKDKLKRSRDAEARINFLWTAARTVADVSGPASRHLVWLMKKIAVRLNHRLDRDAVKRRVCRRCNAVLRPGTTATVRVRRGTIIVHCNVCGSFRRFPAQCRRREAAGSTTEVPKPAAPSSAKPPR</sequence>
<comment type="similarity">
    <text evidence="4">Belongs to the eukaryotic/archaeal RNase P protein component 4 family.</text>
</comment>
<keyword evidence="7" id="KW-1185">Reference proteome</keyword>
<evidence type="ECO:0000313" key="6">
    <source>
        <dbReference type="EMBL" id="KAK4534179.1"/>
    </source>
</evidence>
<reference evidence="6 7" key="1">
    <citation type="submission" date="2022-07" db="EMBL/GenBank/DDBJ databases">
        <title>Genome-wide signatures of adaptation to extreme environments.</title>
        <authorList>
            <person name="Cho C.H."/>
            <person name="Yoon H.S."/>
        </authorList>
    </citation>
    <scope>NUCLEOTIDE SEQUENCE [LARGE SCALE GENOMIC DNA]</scope>
    <source>
        <strain evidence="6 7">DBV 063 E5</strain>
    </source>
</reference>
<keyword evidence="1" id="KW-0819">tRNA processing</keyword>
<dbReference type="PANTHER" id="PTHR14742:SF0">
    <property type="entry name" value="RIBONUCLEASE P PROTEIN SUBUNIT P21"/>
    <property type="match status" value="1"/>
</dbReference>
<comment type="caution">
    <text evidence="6">The sequence shown here is derived from an EMBL/GenBank/DDBJ whole genome shotgun (WGS) entry which is preliminary data.</text>
</comment>
<evidence type="ECO:0000256" key="4">
    <source>
        <dbReference type="ARBA" id="ARBA00038402"/>
    </source>
</evidence>
<feature type="compositionally biased region" description="Low complexity" evidence="5">
    <location>
        <begin position="126"/>
        <end position="138"/>
    </location>
</feature>
<evidence type="ECO:0000313" key="7">
    <source>
        <dbReference type="Proteomes" id="UP001301350"/>
    </source>
</evidence>
<dbReference type="InterPro" id="IPR007175">
    <property type="entry name" value="Rpr2/Snm1/Rpp21"/>
</dbReference>
<evidence type="ECO:0000256" key="5">
    <source>
        <dbReference type="SAM" id="MobiDB-lite"/>
    </source>
</evidence>
<dbReference type="GO" id="GO:0046872">
    <property type="term" value="F:metal ion binding"/>
    <property type="evidence" value="ECO:0007669"/>
    <property type="project" value="UniProtKB-KW"/>
</dbReference>
<organism evidence="6 7">
    <name type="scientific">Cyanidium caldarium</name>
    <name type="common">Red alga</name>
    <dbReference type="NCBI Taxonomy" id="2771"/>
    <lineage>
        <taxon>Eukaryota</taxon>
        <taxon>Rhodophyta</taxon>
        <taxon>Bangiophyceae</taxon>
        <taxon>Cyanidiales</taxon>
        <taxon>Cyanidiaceae</taxon>
        <taxon>Cyanidium</taxon>
    </lineage>
</organism>
<dbReference type="GO" id="GO:1902555">
    <property type="term" value="C:endoribonuclease complex"/>
    <property type="evidence" value="ECO:0007669"/>
    <property type="project" value="UniProtKB-ARBA"/>
</dbReference>
<dbReference type="GO" id="GO:0008033">
    <property type="term" value="P:tRNA processing"/>
    <property type="evidence" value="ECO:0007669"/>
    <property type="project" value="UniProtKB-KW"/>
</dbReference>
<dbReference type="GO" id="GO:1990904">
    <property type="term" value="C:ribonucleoprotein complex"/>
    <property type="evidence" value="ECO:0007669"/>
    <property type="project" value="UniProtKB-ARBA"/>
</dbReference>
<accession>A0AAV9IPC5</accession>
<gene>
    <name evidence="6" type="ORF">CDCA_CDCA01G0204</name>
</gene>
<keyword evidence="3" id="KW-0862">Zinc</keyword>
<protein>
    <submittedName>
        <fullName evidence="6">Uncharacterized protein</fullName>
    </submittedName>
</protein>
<dbReference type="EMBL" id="JANCYW010000001">
    <property type="protein sequence ID" value="KAK4534179.1"/>
    <property type="molecule type" value="Genomic_DNA"/>
</dbReference>
<feature type="region of interest" description="Disordered" evidence="5">
    <location>
        <begin position="1"/>
        <end position="21"/>
    </location>
</feature>
<evidence type="ECO:0000256" key="1">
    <source>
        <dbReference type="ARBA" id="ARBA00022694"/>
    </source>
</evidence>
<feature type="compositionally biased region" description="Basic residues" evidence="5">
    <location>
        <begin position="1"/>
        <end position="20"/>
    </location>
</feature>
<dbReference type="Pfam" id="PF04032">
    <property type="entry name" value="Rpr2"/>
    <property type="match status" value="1"/>
</dbReference>
<keyword evidence="2" id="KW-0479">Metal-binding</keyword>
<dbReference type="Proteomes" id="UP001301350">
    <property type="component" value="Unassembled WGS sequence"/>
</dbReference>
<evidence type="ECO:0000256" key="2">
    <source>
        <dbReference type="ARBA" id="ARBA00022723"/>
    </source>
</evidence>
<dbReference type="PANTHER" id="PTHR14742">
    <property type="entry name" value="RIBONUCLEASE P SUBUNIT P21"/>
    <property type="match status" value="1"/>
</dbReference>
<dbReference type="AlphaFoldDB" id="A0AAV9IPC5"/>
<evidence type="ECO:0000256" key="3">
    <source>
        <dbReference type="ARBA" id="ARBA00022833"/>
    </source>
</evidence>
<name>A0AAV9IPC5_CYACA</name>
<proteinExistence type="inferred from homology"/>
<dbReference type="Gene3D" id="6.20.50.20">
    <property type="match status" value="1"/>
</dbReference>
<feature type="region of interest" description="Disordered" evidence="5">
    <location>
        <begin position="117"/>
        <end position="138"/>
    </location>
</feature>